<dbReference type="EMBL" id="JAOQIO010000007">
    <property type="protein sequence ID" value="MCU6790954.1"/>
    <property type="molecule type" value="Genomic_DNA"/>
</dbReference>
<sequence>MSSVPIVFRFQDDGAAALSYDTLLEIGYHAHQDVQEGQWIVQVFVDHSELTSALEIAQAHGGELLLADEGITAEEGDEDDDSGVYIGGDLTDAAGGQLFSTAYGLDMIPIPAHLVNEDEVVDTTTSD</sequence>
<evidence type="ECO:0000313" key="1">
    <source>
        <dbReference type="EMBL" id="MCU6790954.1"/>
    </source>
</evidence>
<proteinExistence type="predicted"/>
<dbReference type="Proteomes" id="UP001652445">
    <property type="component" value="Unassembled WGS sequence"/>
</dbReference>
<keyword evidence="1" id="KW-0347">Helicase</keyword>
<reference evidence="1 2" key="1">
    <citation type="submission" date="2022-09" db="EMBL/GenBank/DDBJ databases">
        <authorList>
            <person name="Han X.L."/>
            <person name="Wang Q."/>
            <person name="Lu T."/>
        </authorList>
    </citation>
    <scope>NUCLEOTIDE SEQUENCE [LARGE SCALE GENOMIC DNA]</scope>
    <source>
        <strain evidence="1 2">WQ 127069</strain>
    </source>
</reference>
<keyword evidence="2" id="KW-1185">Reference proteome</keyword>
<gene>
    <name evidence="1" type="ORF">OB236_02320</name>
</gene>
<keyword evidence="1" id="KW-0378">Hydrolase</keyword>
<comment type="caution">
    <text evidence="1">The sequence shown here is derived from an EMBL/GenBank/DDBJ whole genome shotgun (WGS) entry which is preliminary data.</text>
</comment>
<dbReference type="GO" id="GO:0004386">
    <property type="term" value="F:helicase activity"/>
    <property type="evidence" value="ECO:0007669"/>
    <property type="project" value="UniProtKB-KW"/>
</dbReference>
<keyword evidence="1" id="KW-0067">ATP-binding</keyword>
<keyword evidence="1" id="KW-0547">Nucleotide-binding</keyword>
<dbReference type="RefSeq" id="WP_262682511.1">
    <property type="nucleotide sequence ID" value="NZ_JAOQIO010000007.1"/>
</dbReference>
<name>A0ABT2U8J1_9BACL</name>
<organism evidence="1 2">
    <name type="scientific">Paenibacillus baimaensis</name>
    <dbReference type="NCBI Taxonomy" id="2982185"/>
    <lineage>
        <taxon>Bacteria</taxon>
        <taxon>Bacillati</taxon>
        <taxon>Bacillota</taxon>
        <taxon>Bacilli</taxon>
        <taxon>Bacillales</taxon>
        <taxon>Paenibacillaceae</taxon>
        <taxon>Paenibacillus</taxon>
    </lineage>
</organism>
<evidence type="ECO:0000313" key="2">
    <source>
        <dbReference type="Proteomes" id="UP001652445"/>
    </source>
</evidence>
<protein>
    <submittedName>
        <fullName evidence="1">DNA/RNA helicase</fullName>
    </submittedName>
</protein>
<accession>A0ABT2U8J1</accession>